<evidence type="ECO:0000256" key="2">
    <source>
        <dbReference type="ARBA" id="ARBA00022475"/>
    </source>
</evidence>
<keyword evidence="5" id="KW-0732">Signal</keyword>
<dbReference type="PROSITE" id="PS51007">
    <property type="entry name" value="CYTC"/>
    <property type="match status" value="3"/>
</dbReference>
<keyword evidence="8 11" id="KW-0472">Membrane</keyword>
<feature type="transmembrane region" description="Helical" evidence="11">
    <location>
        <begin position="433"/>
        <end position="452"/>
    </location>
</feature>
<dbReference type="GO" id="GO:0020037">
    <property type="term" value="F:heme binding"/>
    <property type="evidence" value="ECO:0007669"/>
    <property type="project" value="InterPro"/>
</dbReference>
<evidence type="ECO:0000256" key="3">
    <source>
        <dbReference type="ARBA" id="ARBA00022617"/>
    </source>
</evidence>
<dbReference type="AlphaFoldDB" id="A0A1S1UCP2"/>
<feature type="binding site" description="covalent" evidence="9">
    <location>
        <position position="180"/>
    </location>
    <ligand>
        <name>heme c</name>
        <dbReference type="ChEBI" id="CHEBI:61717"/>
        <label>2</label>
    </ligand>
</feature>
<dbReference type="InterPro" id="IPR051459">
    <property type="entry name" value="Cytochrome_c-type_DH"/>
</dbReference>
<evidence type="ECO:0000256" key="9">
    <source>
        <dbReference type="PIRSR" id="PIRSR000018-50"/>
    </source>
</evidence>
<evidence type="ECO:0000259" key="12">
    <source>
        <dbReference type="PROSITE" id="PS51007"/>
    </source>
</evidence>
<dbReference type="InterPro" id="IPR009056">
    <property type="entry name" value="Cyt_c-like_dom"/>
</dbReference>
<dbReference type="PANTHER" id="PTHR35008:SF8">
    <property type="entry name" value="ALCOHOL DEHYDROGENASE CYTOCHROME C SUBUNIT"/>
    <property type="match status" value="1"/>
</dbReference>
<dbReference type="PANTHER" id="PTHR35008">
    <property type="entry name" value="BLL4482 PROTEIN-RELATED"/>
    <property type="match status" value="1"/>
</dbReference>
<dbReference type="GO" id="GO:0005506">
    <property type="term" value="F:iron ion binding"/>
    <property type="evidence" value="ECO:0007669"/>
    <property type="project" value="InterPro"/>
</dbReference>
<evidence type="ECO:0000256" key="10">
    <source>
        <dbReference type="PIRSR" id="PIRSR000018-51"/>
    </source>
</evidence>
<feature type="domain" description="Cytochrome c" evidence="12">
    <location>
        <begin position="165"/>
        <end position="274"/>
    </location>
</feature>
<keyword evidence="6" id="KW-0677">Repeat</keyword>
<evidence type="ECO:0000313" key="14">
    <source>
        <dbReference type="Proteomes" id="UP000179840"/>
    </source>
</evidence>
<keyword evidence="2" id="KW-1003">Cell membrane</keyword>
<evidence type="ECO:0000313" key="13">
    <source>
        <dbReference type="EMBL" id="OHV97799.1"/>
    </source>
</evidence>
<feature type="binding site" description="axial binding residue" evidence="10">
    <location>
        <position position="184"/>
    </location>
    <ligand>
        <name>heme c</name>
        <dbReference type="ChEBI" id="CHEBI:61717"/>
        <label>2</label>
    </ligand>
    <ligandPart>
        <name>Fe</name>
        <dbReference type="ChEBI" id="CHEBI:18248"/>
    </ligandPart>
</feature>
<evidence type="ECO:0000256" key="4">
    <source>
        <dbReference type="ARBA" id="ARBA00022723"/>
    </source>
</evidence>
<name>A0A1S1UCP2_9BURK</name>
<feature type="binding site" description="axial binding residue" evidence="10">
    <location>
        <position position="325"/>
    </location>
    <ligand>
        <name>heme c</name>
        <dbReference type="ChEBI" id="CHEBI:61717"/>
        <label>3</label>
    </ligand>
    <ligandPart>
        <name>Fe</name>
        <dbReference type="ChEBI" id="CHEBI:18248"/>
    </ligandPart>
</feature>
<feature type="binding site" description="covalent" evidence="9">
    <location>
        <position position="321"/>
    </location>
    <ligand>
        <name>heme c</name>
        <dbReference type="ChEBI" id="CHEBI:61717"/>
        <label>3</label>
    </ligand>
</feature>
<dbReference type="Gene3D" id="1.10.760.10">
    <property type="entry name" value="Cytochrome c-like domain"/>
    <property type="match status" value="3"/>
</dbReference>
<evidence type="ECO:0000256" key="8">
    <source>
        <dbReference type="ARBA" id="ARBA00023136"/>
    </source>
</evidence>
<feature type="domain" description="Cytochrome c" evidence="12">
    <location>
        <begin position="19"/>
        <end position="122"/>
    </location>
</feature>
<feature type="binding site" description="axial binding residue" evidence="10">
    <location>
        <position position="37"/>
    </location>
    <ligand>
        <name>heme c</name>
        <dbReference type="ChEBI" id="CHEBI:61717"/>
        <label>1</label>
    </ligand>
    <ligandPart>
        <name>Fe</name>
        <dbReference type="ChEBI" id="CHEBI:18248"/>
    </ligandPart>
</feature>
<reference evidence="13 14" key="1">
    <citation type="submission" date="2015-06" db="EMBL/GenBank/DDBJ databases">
        <title>Draft genome sequencing of a biphenyl-degrading bacterium, Janthinobacterium lividum MEG1.</title>
        <authorList>
            <person name="Shimodaira J."/>
            <person name="Hatta T."/>
        </authorList>
    </citation>
    <scope>NUCLEOTIDE SEQUENCE [LARGE SCALE GENOMIC DNA]</scope>
    <source>
        <strain evidence="13 14">MEG1</strain>
    </source>
</reference>
<dbReference type="Proteomes" id="UP000179840">
    <property type="component" value="Unassembled WGS sequence"/>
</dbReference>
<dbReference type="GO" id="GO:0016614">
    <property type="term" value="F:oxidoreductase activity, acting on CH-OH group of donors"/>
    <property type="evidence" value="ECO:0007669"/>
    <property type="project" value="InterPro"/>
</dbReference>
<comment type="caution">
    <text evidence="13">The sequence shown here is derived from an EMBL/GenBank/DDBJ whole genome shotgun (WGS) entry which is preliminary data.</text>
</comment>
<sequence>MTPDRPAAPAAAGVSGTDARLERGRYLAIAADCMACHTAAGGKPYAGGYAIDSPLGTIYATNITPSKQGGIGHYTEADFARALRDGVRADGSHLYPAMPYTSYAMLTDADVGDLYYYFMQAVQPVDEPARQTALPFPFNMRLSMLGWNTLFLNNKRFVPDPAKSAQINRGAYLAEGLAHCSACHTPRNALMAEIGSQTLAGASLGSWHAPNITSDKVSGIGAWTDAEIAAYLKTGHVEGKGQAAGGMAEAIQNSLQFLRHDDVAAIVAYLRTVPPVRVPGQTKAAFSHGSAASEEAALRGMAGSTEHHSLNSGAVLFSGYCASCHSASGAGSTGQAYPALFHNTATGGSTPANLVSAMLFGVERKIEGEEHEAFMPRFDQRSYVQPLTDEQIASIANYVLKQYGNPDVSVTPAYVAQARSGGEKPVLARMQPFMLPGGIVGILLLIALLLWLRRRRQRND</sequence>
<dbReference type="GO" id="GO:0005886">
    <property type="term" value="C:plasma membrane"/>
    <property type="evidence" value="ECO:0007669"/>
    <property type="project" value="UniProtKB-SubCell"/>
</dbReference>
<dbReference type="SUPFAM" id="SSF46626">
    <property type="entry name" value="Cytochrome c"/>
    <property type="match status" value="3"/>
</dbReference>
<feature type="binding site" description="covalent" evidence="9">
    <location>
        <position position="36"/>
    </location>
    <ligand>
        <name>heme c</name>
        <dbReference type="ChEBI" id="CHEBI:61717"/>
        <label>1</label>
    </ligand>
</feature>
<organism evidence="13 14">
    <name type="scientific">Janthinobacterium lividum</name>
    <dbReference type="NCBI Taxonomy" id="29581"/>
    <lineage>
        <taxon>Bacteria</taxon>
        <taxon>Pseudomonadati</taxon>
        <taxon>Pseudomonadota</taxon>
        <taxon>Betaproteobacteria</taxon>
        <taxon>Burkholderiales</taxon>
        <taxon>Oxalobacteraceae</taxon>
        <taxon>Janthinobacterium</taxon>
    </lineage>
</organism>
<dbReference type="InterPro" id="IPR014353">
    <property type="entry name" value="Membr-bd_ADH_cyt_c"/>
</dbReference>
<dbReference type="InterPro" id="IPR036909">
    <property type="entry name" value="Cyt_c-like_dom_sf"/>
</dbReference>
<keyword evidence="7 10" id="KW-0408">Iron</keyword>
<keyword evidence="11" id="KW-1133">Transmembrane helix</keyword>
<protein>
    <submittedName>
        <fullName evidence="13">Cytochrome C</fullName>
    </submittedName>
</protein>
<evidence type="ECO:0000256" key="7">
    <source>
        <dbReference type="ARBA" id="ARBA00023004"/>
    </source>
</evidence>
<comment type="cofactor">
    <cofactor evidence="9">
        <name>heme c</name>
        <dbReference type="ChEBI" id="CHEBI:61717"/>
    </cofactor>
    <text evidence="9">Binds 3 heme c groups covalently per subunit.</text>
</comment>
<dbReference type="PIRSF" id="PIRSF000018">
    <property type="entry name" value="Mb_ADH_cyt_c"/>
    <property type="match status" value="1"/>
</dbReference>
<feature type="binding site" description="covalent" evidence="9">
    <location>
        <position position="324"/>
    </location>
    <ligand>
        <name>heme c</name>
        <dbReference type="ChEBI" id="CHEBI:61717"/>
        <label>3</label>
    </ligand>
</feature>
<dbReference type="Pfam" id="PF00034">
    <property type="entry name" value="Cytochrom_C"/>
    <property type="match status" value="3"/>
</dbReference>
<keyword evidence="4 10" id="KW-0479">Metal-binding</keyword>
<dbReference type="EMBL" id="LFKP01000005">
    <property type="protein sequence ID" value="OHV97799.1"/>
    <property type="molecule type" value="Genomic_DNA"/>
</dbReference>
<gene>
    <name evidence="13" type="ORF">AKG95_07795</name>
</gene>
<feature type="domain" description="Cytochrome c" evidence="12">
    <location>
        <begin position="308"/>
        <end position="403"/>
    </location>
</feature>
<keyword evidence="11" id="KW-0812">Transmembrane</keyword>
<evidence type="ECO:0000256" key="1">
    <source>
        <dbReference type="ARBA" id="ARBA00004236"/>
    </source>
</evidence>
<feature type="binding site" description="covalent" evidence="9">
    <location>
        <position position="183"/>
    </location>
    <ligand>
        <name>heme c</name>
        <dbReference type="ChEBI" id="CHEBI:61717"/>
        <label>2</label>
    </ligand>
</feature>
<dbReference type="GO" id="GO:0009055">
    <property type="term" value="F:electron transfer activity"/>
    <property type="evidence" value="ECO:0007669"/>
    <property type="project" value="InterPro"/>
</dbReference>
<keyword evidence="3 9" id="KW-0349">Heme</keyword>
<proteinExistence type="predicted"/>
<evidence type="ECO:0000256" key="6">
    <source>
        <dbReference type="ARBA" id="ARBA00022737"/>
    </source>
</evidence>
<feature type="binding site" description="covalent" evidence="9">
    <location>
        <position position="33"/>
    </location>
    <ligand>
        <name>heme c</name>
        <dbReference type="ChEBI" id="CHEBI:61717"/>
        <label>1</label>
    </ligand>
</feature>
<evidence type="ECO:0000256" key="11">
    <source>
        <dbReference type="SAM" id="Phobius"/>
    </source>
</evidence>
<evidence type="ECO:0000256" key="5">
    <source>
        <dbReference type="ARBA" id="ARBA00022729"/>
    </source>
</evidence>
<comment type="subcellular location">
    <subcellularLocation>
        <location evidence="1">Cell membrane</location>
    </subcellularLocation>
</comment>
<accession>A0A1S1UCP2</accession>